<proteinExistence type="inferred from homology"/>
<keyword evidence="6" id="KW-1185">Reference proteome</keyword>
<accession>A0A941I6V4</accession>
<keyword evidence="3" id="KW-0732">Signal</keyword>
<dbReference type="Gene3D" id="2.40.100.10">
    <property type="entry name" value="Cyclophilin-like"/>
    <property type="match status" value="1"/>
</dbReference>
<dbReference type="SUPFAM" id="SSF50891">
    <property type="entry name" value="Cyclophilin-like"/>
    <property type="match status" value="1"/>
</dbReference>
<name>A0A941I6V4_9BURK</name>
<dbReference type="RefSeq" id="WP_212687337.1">
    <property type="nucleotide sequence ID" value="NZ_JAGSPN010000004.1"/>
</dbReference>
<dbReference type="InterPro" id="IPR044665">
    <property type="entry name" value="E_coli_cyclophilin_A-like"/>
</dbReference>
<evidence type="ECO:0000259" key="4">
    <source>
        <dbReference type="PROSITE" id="PS50072"/>
    </source>
</evidence>
<dbReference type="InterPro" id="IPR029000">
    <property type="entry name" value="Cyclophilin-like_dom_sf"/>
</dbReference>
<dbReference type="AlphaFoldDB" id="A0A941I6V4"/>
<comment type="catalytic activity">
    <reaction evidence="3">
        <text>[protein]-peptidylproline (omega=180) = [protein]-peptidylproline (omega=0)</text>
        <dbReference type="Rhea" id="RHEA:16237"/>
        <dbReference type="Rhea" id="RHEA-COMP:10747"/>
        <dbReference type="Rhea" id="RHEA-COMP:10748"/>
        <dbReference type="ChEBI" id="CHEBI:83833"/>
        <dbReference type="ChEBI" id="CHEBI:83834"/>
        <dbReference type="EC" id="5.2.1.8"/>
    </reaction>
</comment>
<keyword evidence="2 3" id="KW-0413">Isomerase</keyword>
<evidence type="ECO:0000256" key="2">
    <source>
        <dbReference type="ARBA" id="ARBA00023235"/>
    </source>
</evidence>
<evidence type="ECO:0000256" key="3">
    <source>
        <dbReference type="RuleBase" id="RU363019"/>
    </source>
</evidence>
<sequence>MKASVWILSGLAAAALLSACGGNKSDTPTVTATVSSVSIDPLSYRKLTTITINGQNLDKGVNVLNFGCNNLTEVAGGTATKRTFTCKVFRVGNVTTTITDTVSKVLYQATLTSALAAAPQVTMVTDKGTIVIELNPYKAPITVDNFLNYVESGFYPSKIFHRVEAGLVIQGGGYTKDLVAGATNSPVSLETAVGLSNTRGTIGLARTSDFNSGTSQFYFNLKDNSAAFDYQSAIAPGYAVFGQIVSGLDVMDAIAAVPVSTQNGMSNVPVTPLLIQSVKQTQ</sequence>
<comment type="caution">
    <text evidence="5">The sequence shown here is derived from an EMBL/GenBank/DDBJ whole genome shotgun (WGS) entry which is preliminary data.</text>
</comment>
<dbReference type="GO" id="GO:0003755">
    <property type="term" value="F:peptidyl-prolyl cis-trans isomerase activity"/>
    <property type="evidence" value="ECO:0007669"/>
    <property type="project" value="UniProtKB-UniRule"/>
</dbReference>
<reference evidence="5" key="1">
    <citation type="submission" date="2021-04" db="EMBL/GenBank/DDBJ databases">
        <title>novel species isolated from subtropical streams in China.</title>
        <authorList>
            <person name="Lu H."/>
        </authorList>
    </citation>
    <scope>NUCLEOTIDE SEQUENCE</scope>
    <source>
        <strain evidence="5">LFS511W</strain>
    </source>
</reference>
<dbReference type="PROSITE" id="PS50072">
    <property type="entry name" value="CSA_PPIASE_2"/>
    <property type="match status" value="1"/>
</dbReference>
<feature type="signal peptide" evidence="3">
    <location>
        <begin position="1"/>
        <end position="18"/>
    </location>
</feature>
<evidence type="ECO:0000256" key="1">
    <source>
        <dbReference type="ARBA" id="ARBA00023110"/>
    </source>
</evidence>
<evidence type="ECO:0000313" key="6">
    <source>
        <dbReference type="Proteomes" id="UP000680067"/>
    </source>
</evidence>
<dbReference type="PRINTS" id="PR00153">
    <property type="entry name" value="CSAPPISMRASE"/>
</dbReference>
<feature type="domain" description="PPIase cyclophilin-type" evidence="4">
    <location>
        <begin position="128"/>
        <end position="280"/>
    </location>
</feature>
<dbReference type="PROSITE" id="PS51257">
    <property type="entry name" value="PROKAR_LIPOPROTEIN"/>
    <property type="match status" value="1"/>
</dbReference>
<dbReference type="PANTHER" id="PTHR43246">
    <property type="entry name" value="PEPTIDYL-PROLYL CIS-TRANS ISOMERASE CYP38, CHLOROPLASTIC"/>
    <property type="match status" value="1"/>
</dbReference>
<organism evidence="5 6">
    <name type="scientific">Undibacterium luofuense</name>
    <dbReference type="NCBI Taxonomy" id="2828733"/>
    <lineage>
        <taxon>Bacteria</taxon>
        <taxon>Pseudomonadati</taxon>
        <taxon>Pseudomonadota</taxon>
        <taxon>Betaproteobacteria</taxon>
        <taxon>Burkholderiales</taxon>
        <taxon>Oxalobacteraceae</taxon>
        <taxon>Undibacterium</taxon>
    </lineage>
</organism>
<dbReference type="InterPro" id="IPR002130">
    <property type="entry name" value="Cyclophilin-type_PPIase_dom"/>
</dbReference>
<dbReference type="Proteomes" id="UP000680067">
    <property type="component" value="Unassembled WGS sequence"/>
</dbReference>
<dbReference type="EC" id="5.2.1.8" evidence="3"/>
<evidence type="ECO:0000313" key="5">
    <source>
        <dbReference type="EMBL" id="MBR7781990.1"/>
    </source>
</evidence>
<dbReference type="EMBL" id="JAGSPN010000004">
    <property type="protein sequence ID" value="MBR7781990.1"/>
    <property type="molecule type" value="Genomic_DNA"/>
</dbReference>
<protein>
    <recommendedName>
        <fullName evidence="3">Peptidyl-prolyl cis-trans isomerase</fullName>
        <shortName evidence="3">PPIase</shortName>
        <ecNumber evidence="3">5.2.1.8</ecNumber>
    </recommendedName>
</protein>
<comment type="function">
    <text evidence="3">PPIases accelerate the folding of proteins. It catalyzes the cis-trans isomerization of proline imidic peptide bonds in oligopeptides.</text>
</comment>
<feature type="chain" id="PRO_5038168228" description="Peptidyl-prolyl cis-trans isomerase" evidence="3">
    <location>
        <begin position="19"/>
        <end position="282"/>
    </location>
</feature>
<gene>
    <name evidence="5" type="ORF">KDM89_07550</name>
</gene>
<dbReference type="Pfam" id="PF00160">
    <property type="entry name" value="Pro_isomerase"/>
    <property type="match status" value="1"/>
</dbReference>
<comment type="similarity">
    <text evidence="3">Belongs to the cyclophilin-type PPIase family.</text>
</comment>
<keyword evidence="1 3" id="KW-0697">Rotamase</keyword>